<proteinExistence type="predicted"/>
<dbReference type="AlphaFoldDB" id="A0A6A5JWL1"/>
<organism evidence="1 2">
    <name type="scientific">Decorospora gaudefroyi</name>
    <dbReference type="NCBI Taxonomy" id="184978"/>
    <lineage>
        <taxon>Eukaryota</taxon>
        <taxon>Fungi</taxon>
        <taxon>Dikarya</taxon>
        <taxon>Ascomycota</taxon>
        <taxon>Pezizomycotina</taxon>
        <taxon>Dothideomycetes</taxon>
        <taxon>Pleosporomycetidae</taxon>
        <taxon>Pleosporales</taxon>
        <taxon>Pleosporineae</taxon>
        <taxon>Pleosporaceae</taxon>
        <taxon>Decorospora</taxon>
    </lineage>
</organism>
<protein>
    <recommendedName>
        <fullName evidence="3">Heterokaryon incompatibility domain-containing protein</fullName>
    </recommendedName>
</protein>
<evidence type="ECO:0000313" key="1">
    <source>
        <dbReference type="EMBL" id="KAF1829018.1"/>
    </source>
</evidence>
<gene>
    <name evidence="1" type="ORF">BDW02DRAFT_634767</name>
</gene>
<dbReference type="OrthoDB" id="5427500at2759"/>
<accession>A0A6A5JWL1</accession>
<sequence>MDVWLGIGDHSAEQFFDLAENRSSVDPLNSGHQRAYDTFHQLPYWERAWVVQEMYFARRMRFIYGTRSLTLDEVYATELKFLSYTYGASINKGLTPMRFKNMKELDMTIATDLSFLTSSWLLEQKCGRVLDRIYAFQSLIPKHTRVKVKYDWLPLDLFNALMDKLAETASDHGLSDIEVFANRLDILPLDYARTLTRLNMKIGDRLSKIEIEHRERNYKLLAPIYNPACRGNETLERQISLKFRDEWDSCYNRKVKPQYPGALAWNTSIDKAIE</sequence>
<name>A0A6A5JWL1_9PLEO</name>
<dbReference type="Proteomes" id="UP000800040">
    <property type="component" value="Unassembled WGS sequence"/>
</dbReference>
<evidence type="ECO:0008006" key="3">
    <source>
        <dbReference type="Google" id="ProtNLM"/>
    </source>
</evidence>
<keyword evidence="2" id="KW-1185">Reference proteome</keyword>
<reference evidence="1" key="1">
    <citation type="submission" date="2020-01" db="EMBL/GenBank/DDBJ databases">
        <authorList>
            <consortium name="DOE Joint Genome Institute"/>
            <person name="Haridas S."/>
            <person name="Albert R."/>
            <person name="Binder M."/>
            <person name="Bloem J."/>
            <person name="Labutti K."/>
            <person name="Salamov A."/>
            <person name="Andreopoulos B."/>
            <person name="Baker S.E."/>
            <person name="Barry K."/>
            <person name="Bills G."/>
            <person name="Bluhm B.H."/>
            <person name="Cannon C."/>
            <person name="Castanera R."/>
            <person name="Culley D.E."/>
            <person name="Daum C."/>
            <person name="Ezra D."/>
            <person name="Gonzalez J.B."/>
            <person name="Henrissat B."/>
            <person name="Kuo A."/>
            <person name="Liang C."/>
            <person name="Lipzen A."/>
            <person name="Lutzoni F."/>
            <person name="Magnuson J."/>
            <person name="Mondo S."/>
            <person name="Nolan M."/>
            <person name="Ohm R."/>
            <person name="Pangilinan J."/>
            <person name="Park H.-J."/>
            <person name="Ramirez L."/>
            <person name="Alfaro M."/>
            <person name="Sun H."/>
            <person name="Tritt A."/>
            <person name="Yoshinaga Y."/>
            <person name="Zwiers L.-H."/>
            <person name="Turgeon B.G."/>
            <person name="Goodwin S.B."/>
            <person name="Spatafora J.W."/>
            <person name="Crous P.W."/>
            <person name="Grigoriev I.V."/>
        </authorList>
    </citation>
    <scope>NUCLEOTIDE SEQUENCE</scope>
    <source>
        <strain evidence="1">P77</strain>
    </source>
</reference>
<dbReference type="EMBL" id="ML975473">
    <property type="protein sequence ID" value="KAF1829018.1"/>
    <property type="molecule type" value="Genomic_DNA"/>
</dbReference>
<evidence type="ECO:0000313" key="2">
    <source>
        <dbReference type="Proteomes" id="UP000800040"/>
    </source>
</evidence>